<dbReference type="Pfam" id="PF00160">
    <property type="entry name" value="Pro_isomerase"/>
    <property type="match status" value="1"/>
</dbReference>
<dbReference type="Gene3D" id="2.40.100.10">
    <property type="entry name" value="Cyclophilin-like"/>
    <property type="match status" value="1"/>
</dbReference>
<dbReference type="Proteomes" id="UP000299102">
    <property type="component" value="Unassembled WGS sequence"/>
</dbReference>
<dbReference type="PROSITE" id="PS50072">
    <property type="entry name" value="CSA_PPIASE_2"/>
    <property type="match status" value="1"/>
</dbReference>
<comment type="caution">
    <text evidence="2">The sequence shown here is derived from an EMBL/GenBank/DDBJ whole genome shotgun (WGS) entry which is preliminary data.</text>
</comment>
<evidence type="ECO:0000313" key="2">
    <source>
        <dbReference type="EMBL" id="GBP07043.1"/>
    </source>
</evidence>
<evidence type="ECO:0000259" key="1">
    <source>
        <dbReference type="PROSITE" id="PS50072"/>
    </source>
</evidence>
<dbReference type="SUPFAM" id="SSF50891">
    <property type="entry name" value="Cyclophilin-like"/>
    <property type="match status" value="1"/>
</dbReference>
<dbReference type="AlphaFoldDB" id="A0A4C1SXP5"/>
<protein>
    <submittedName>
        <fullName evidence="2">Peptidyl-prolyl cis-trans isomerase slr1251</fullName>
    </submittedName>
</protein>
<feature type="domain" description="PPIase cyclophilin-type" evidence="1">
    <location>
        <begin position="1"/>
        <end position="67"/>
    </location>
</feature>
<accession>A0A4C1SXP5</accession>
<evidence type="ECO:0000313" key="3">
    <source>
        <dbReference type="Proteomes" id="UP000299102"/>
    </source>
</evidence>
<name>A0A4C1SXP5_EUMVA</name>
<organism evidence="2 3">
    <name type="scientific">Eumeta variegata</name>
    <name type="common">Bagworm moth</name>
    <name type="synonym">Eumeta japonica</name>
    <dbReference type="NCBI Taxonomy" id="151549"/>
    <lineage>
        <taxon>Eukaryota</taxon>
        <taxon>Metazoa</taxon>
        <taxon>Ecdysozoa</taxon>
        <taxon>Arthropoda</taxon>
        <taxon>Hexapoda</taxon>
        <taxon>Insecta</taxon>
        <taxon>Pterygota</taxon>
        <taxon>Neoptera</taxon>
        <taxon>Endopterygota</taxon>
        <taxon>Lepidoptera</taxon>
        <taxon>Glossata</taxon>
        <taxon>Ditrysia</taxon>
        <taxon>Tineoidea</taxon>
        <taxon>Psychidae</taxon>
        <taxon>Oiketicinae</taxon>
        <taxon>Eumeta</taxon>
    </lineage>
</organism>
<dbReference type="EMBL" id="BGZK01000024">
    <property type="protein sequence ID" value="GBP07043.1"/>
    <property type="molecule type" value="Genomic_DNA"/>
</dbReference>
<sequence length="93" mass="10316">MSMVVNENNELSGQFNIVFKPLPQLDGKHTVFGRIVAGHGETLTRISAQGLPRGTASTDIVIRECGWYTRAGRYNPGKPNTTKFPLRPDMTKK</sequence>
<dbReference type="OrthoDB" id="193499at2759"/>
<dbReference type="InterPro" id="IPR029000">
    <property type="entry name" value="Cyclophilin-like_dom_sf"/>
</dbReference>
<dbReference type="GO" id="GO:0003755">
    <property type="term" value="F:peptidyl-prolyl cis-trans isomerase activity"/>
    <property type="evidence" value="ECO:0007669"/>
    <property type="project" value="InterPro"/>
</dbReference>
<gene>
    <name evidence="2" type="ORF">EVAR_4461_1</name>
</gene>
<keyword evidence="3" id="KW-1185">Reference proteome</keyword>
<reference evidence="2 3" key="1">
    <citation type="journal article" date="2019" name="Commun. Biol.">
        <title>The bagworm genome reveals a unique fibroin gene that provides high tensile strength.</title>
        <authorList>
            <person name="Kono N."/>
            <person name="Nakamura H."/>
            <person name="Ohtoshi R."/>
            <person name="Tomita M."/>
            <person name="Numata K."/>
            <person name="Arakawa K."/>
        </authorList>
    </citation>
    <scope>NUCLEOTIDE SEQUENCE [LARGE SCALE GENOMIC DNA]</scope>
</reference>
<proteinExistence type="predicted"/>
<keyword evidence="2" id="KW-0413">Isomerase</keyword>
<dbReference type="InterPro" id="IPR002130">
    <property type="entry name" value="Cyclophilin-type_PPIase_dom"/>
</dbReference>